<dbReference type="SMART" id="SM00220">
    <property type="entry name" value="S_TKc"/>
    <property type="match status" value="1"/>
</dbReference>
<dbReference type="PANTHER" id="PTHR27002">
    <property type="entry name" value="RECEPTOR-LIKE SERINE/THREONINE-PROTEIN KINASE SD1-8"/>
    <property type="match status" value="1"/>
</dbReference>
<evidence type="ECO:0000256" key="2">
    <source>
        <dbReference type="ARBA" id="ARBA00022679"/>
    </source>
</evidence>
<keyword evidence="1" id="KW-0723">Serine/threonine-protein kinase</keyword>
<proteinExistence type="predicted"/>
<feature type="region of interest" description="Disordered" evidence="9">
    <location>
        <begin position="284"/>
        <end position="304"/>
    </location>
</feature>
<dbReference type="AlphaFoldDB" id="A0A7I8KBL6"/>
<evidence type="ECO:0000256" key="8">
    <source>
        <dbReference type="ARBA" id="ARBA00023180"/>
    </source>
</evidence>
<organism evidence="11 12">
    <name type="scientific">Spirodela intermedia</name>
    <name type="common">Intermediate duckweed</name>
    <dbReference type="NCBI Taxonomy" id="51605"/>
    <lineage>
        <taxon>Eukaryota</taxon>
        <taxon>Viridiplantae</taxon>
        <taxon>Streptophyta</taxon>
        <taxon>Embryophyta</taxon>
        <taxon>Tracheophyta</taxon>
        <taxon>Spermatophyta</taxon>
        <taxon>Magnoliopsida</taxon>
        <taxon>Liliopsida</taxon>
        <taxon>Araceae</taxon>
        <taxon>Lemnoideae</taxon>
        <taxon>Spirodela</taxon>
    </lineage>
</organism>
<dbReference type="GO" id="GO:0005886">
    <property type="term" value="C:plasma membrane"/>
    <property type="evidence" value="ECO:0007669"/>
    <property type="project" value="TreeGrafter"/>
</dbReference>
<evidence type="ECO:0000256" key="5">
    <source>
        <dbReference type="ARBA" id="ARBA00022777"/>
    </source>
</evidence>
<dbReference type="FunFam" id="1.10.510.10:FF:000060">
    <property type="entry name" value="G-type lectin S-receptor-like serine/threonine-protein kinase"/>
    <property type="match status" value="1"/>
</dbReference>
<dbReference type="PANTHER" id="PTHR27002:SF616">
    <property type="entry name" value="RECEPTOR-LIKE SERINE_THREONINE-PROTEIN KINASE"/>
    <property type="match status" value="1"/>
</dbReference>
<evidence type="ECO:0000256" key="6">
    <source>
        <dbReference type="ARBA" id="ARBA00022840"/>
    </source>
</evidence>
<dbReference type="InterPro" id="IPR001245">
    <property type="entry name" value="Ser-Thr/Tyr_kinase_cat_dom"/>
</dbReference>
<dbReference type="InterPro" id="IPR008271">
    <property type="entry name" value="Ser/Thr_kinase_AS"/>
</dbReference>
<name>A0A7I8KBL6_SPIIN</name>
<evidence type="ECO:0000259" key="10">
    <source>
        <dbReference type="PROSITE" id="PS50011"/>
    </source>
</evidence>
<evidence type="ECO:0000256" key="7">
    <source>
        <dbReference type="ARBA" id="ARBA00023157"/>
    </source>
</evidence>
<keyword evidence="8" id="KW-0325">Glycoprotein</keyword>
<evidence type="ECO:0000256" key="3">
    <source>
        <dbReference type="ARBA" id="ARBA00022729"/>
    </source>
</evidence>
<dbReference type="Pfam" id="PF07714">
    <property type="entry name" value="PK_Tyr_Ser-Thr"/>
    <property type="match status" value="1"/>
</dbReference>
<dbReference type="SUPFAM" id="SSF56112">
    <property type="entry name" value="Protein kinase-like (PK-like)"/>
    <property type="match status" value="1"/>
</dbReference>
<evidence type="ECO:0000256" key="9">
    <source>
        <dbReference type="SAM" id="MobiDB-lite"/>
    </source>
</evidence>
<feature type="domain" description="Protein kinase" evidence="10">
    <location>
        <begin position="1"/>
        <end position="260"/>
    </location>
</feature>
<keyword evidence="12" id="KW-1185">Reference proteome</keyword>
<protein>
    <recommendedName>
        <fullName evidence="10">Protein kinase domain-containing protein</fullName>
    </recommendedName>
</protein>
<gene>
    <name evidence="11" type="ORF">SI8410_04005255</name>
</gene>
<dbReference type="EMBL" id="LR746267">
    <property type="protein sequence ID" value="CAA7394594.1"/>
    <property type="molecule type" value="Genomic_DNA"/>
</dbReference>
<dbReference type="Proteomes" id="UP000663760">
    <property type="component" value="Chromosome 4"/>
</dbReference>
<keyword evidence="2" id="KW-0808">Transferase</keyword>
<dbReference type="PROSITE" id="PS50011">
    <property type="entry name" value="PROTEIN_KINASE_DOM"/>
    <property type="match status" value="1"/>
</dbReference>
<keyword evidence="5" id="KW-0418">Kinase</keyword>
<dbReference type="PROSITE" id="PS00108">
    <property type="entry name" value="PROTEIN_KINASE_ST"/>
    <property type="match status" value="1"/>
</dbReference>
<keyword evidence="4" id="KW-0547">Nucleotide-binding</keyword>
<keyword evidence="3" id="KW-0732">Signal</keyword>
<evidence type="ECO:0000256" key="1">
    <source>
        <dbReference type="ARBA" id="ARBA00022527"/>
    </source>
</evidence>
<dbReference type="Gene3D" id="1.10.510.10">
    <property type="entry name" value="Transferase(Phosphotransferase) domain 1"/>
    <property type="match status" value="1"/>
</dbReference>
<keyword evidence="6" id="KW-0067">ATP-binding</keyword>
<dbReference type="GO" id="GO:0005524">
    <property type="term" value="F:ATP binding"/>
    <property type="evidence" value="ECO:0007669"/>
    <property type="project" value="UniProtKB-KW"/>
</dbReference>
<dbReference type="Gene3D" id="3.30.200.20">
    <property type="entry name" value="Phosphorylase Kinase, domain 1"/>
    <property type="match status" value="1"/>
</dbReference>
<evidence type="ECO:0000313" key="12">
    <source>
        <dbReference type="Proteomes" id="UP000663760"/>
    </source>
</evidence>
<keyword evidence="7" id="KW-1015">Disulfide bond</keyword>
<sequence length="304" mass="34155">MPDGQEIAVKRLKISSLEGQREFTNEVKSLAKLRHRNLVRLLGCCIAGEEKMLIYEYMKNKSLDAFIFDETKRGVLGWRTRLNIVHGIACGLHYLHDDSGSRIIHRDVKACNVLLDVAMIPKISDFGTARIFDGDQMLERSRKIVGTYGYIPPEYAIDGVISTKTDVFSFGVLLLEIISGVRNRGLYFSKSEESLLSKVNLNKLWEEGNCAELLDDAPTDLRPISELLRCIQVGLLCVQEQAVDRPSMDTVTMMLLSETFPLPQPKRPGFVIFGSWKHSDSASSVELQDEGGNGVTRSMRRDVD</sequence>
<evidence type="ECO:0000313" key="11">
    <source>
        <dbReference type="EMBL" id="CAA7394594.1"/>
    </source>
</evidence>
<dbReference type="InterPro" id="IPR000719">
    <property type="entry name" value="Prot_kinase_dom"/>
</dbReference>
<dbReference type="OrthoDB" id="4062651at2759"/>
<accession>A0A7I8KBL6</accession>
<dbReference type="GO" id="GO:0004674">
    <property type="term" value="F:protein serine/threonine kinase activity"/>
    <property type="evidence" value="ECO:0007669"/>
    <property type="project" value="UniProtKB-KW"/>
</dbReference>
<reference evidence="11" key="1">
    <citation type="submission" date="2020-02" db="EMBL/GenBank/DDBJ databases">
        <authorList>
            <person name="Scholz U."/>
            <person name="Mascher M."/>
            <person name="Fiebig A."/>
        </authorList>
    </citation>
    <scope>NUCLEOTIDE SEQUENCE</scope>
</reference>
<dbReference type="InterPro" id="IPR011009">
    <property type="entry name" value="Kinase-like_dom_sf"/>
</dbReference>
<evidence type="ECO:0000256" key="4">
    <source>
        <dbReference type="ARBA" id="ARBA00022741"/>
    </source>
</evidence>